<feature type="compositionally biased region" description="Acidic residues" evidence="1">
    <location>
        <begin position="141"/>
        <end position="153"/>
    </location>
</feature>
<dbReference type="RefSeq" id="WP_145377529.1">
    <property type="nucleotide sequence ID" value="NZ_CP036276.1"/>
</dbReference>
<feature type="region of interest" description="Disordered" evidence="1">
    <location>
        <begin position="128"/>
        <end position="165"/>
    </location>
</feature>
<sequence length="544" mass="58961">MQPFSFQCPHCAALLRVKDSTLVGREVPCPDCGEAFRLAYDGQHVSILDVPSVTSENAPTEQALAPTHAHATAATMDDEGAGNADWWKEPHVIAWAVAAVFGICMAVVIATDSAPSRVENVAATKAALAAAPKEKAPDVPLENDEGDKDESGENNDNVEPTLSLLDAPGVDAKGQLTRLGQLIQQQRQNTGHFPLGTRGSGEPTERFSWLAHLSAQSSGRELAPRWDQSWSDVVNQRFVRRRMPVFLNPDLEQLVGENGFPASHFVGIAGVGDDAATLPVSHERAGVFGYDRKTTEADVKDGLAQTMMVAGVQSRLGSWAAGGPATVRGFVDEPYINGPDGFGSGQEDGMWVLMADGSVKFHSTQTDAAILRSEAAMTDAYYREHPPQVIAANEEPVKDKTTEEKEGDETPPANDVSIDELTQIVDEIAETEKQQRAEKEAAAKPPPLTDKQIHARLDQPVLRYRSGDGATFGPVFEELAEMVAVPLDYDVRRWKDEKKIWDHPVQLEYEDVTVGEVFEQLLESVGLGATIGGGKIVIREVNKK</sequence>
<organism evidence="2 3">
    <name type="scientific">Symmachiella dynata</name>
    <dbReference type="NCBI Taxonomy" id="2527995"/>
    <lineage>
        <taxon>Bacteria</taxon>
        <taxon>Pseudomonadati</taxon>
        <taxon>Planctomycetota</taxon>
        <taxon>Planctomycetia</taxon>
        <taxon>Planctomycetales</taxon>
        <taxon>Planctomycetaceae</taxon>
        <taxon>Symmachiella</taxon>
    </lineage>
</organism>
<dbReference type="InterPro" id="IPR011723">
    <property type="entry name" value="Znf/thioredoxin_put"/>
</dbReference>
<dbReference type="Proteomes" id="UP000319383">
    <property type="component" value="Chromosome"/>
</dbReference>
<feature type="region of interest" description="Disordered" evidence="1">
    <location>
        <begin position="388"/>
        <end position="416"/>
    </location>
</feature>
<evidence type="ECO:0000256" key="1">
    <source>
        <dbReference type="SAM" id="MobiDB-lite"/>
    </source>
</evidence>
<evidence type="ECO:0000313" key="2">
    <source>
        <dbReference type="EMBL" id="QDU45142.1"/>
    </source>
</evidence>
<proteinExistence type="predicted"/>
<dbReference type="KEGG" id="sdyn:Mal52_36310"/>
<name>A0A517ZRM7_9PLAN</name>
<evidence type="ECO:0000313" key="3">
    <source>
        <dbReference type="Proteomes" id="UP000319383"/>
    </source>
</evidence>
<dbReference type="AlphaFoldDB" id="A0A517ZRM7"/>
<dbReference type="NCBIfam" id="TIGR02098">
    <property type="entry name" value="MJ0042_CXXC"/>
    <property type="match status" value="1"/>
</dbReference>
<dbReference type="EMBL" id="CP036276">
    <property type="protein sequence ID" value="QDU45142.1"/>
    <property type="molecule type" value="Genomic_DNA"/>
</dbReference>
<protein>
    <submittedName>
        <fullName evidence="2">Uncharacterized protein</fullName>
    </submittedName>
</protein>
<accession>A0A517ZRM7</accession>
<feature type="compositionally biased region" description="Basic and acidic residues" evidence="1">
    <location>
        <begin position="395"/>
        <end position="404"/>
    </location>
</feature>
<gene>
    <name evidence="2" type="ORF">Mal52_36310</name>
</gene>
<reference evidence="2 3" key="1">
    <citation type="submission" date="2019-02" db="EMBL/GenBank/DDBJ databases">
        <title>Deep-cultivation of Planctomycetes and their phenomic and genomic characterization uncovers novel biology.</title>
        <authorList>
            <person name="Wiegand S."/>
            <person name="Jogler M."/>
            <person name="Boedeker C."/>
            <person name="Pinto D."/>
            <person name="Vollmers J."/>
            <person name="Rivas-Marin E."/>
            <person name="Kohn T."/>
            <person name="Peeters S.H."/>
            <person name="Heuer A."/>
            <person name="Rast P."/>
            <person name="Oberbeckmann S."/>
            <person name="Bunk B."/>
            <person name="Jeske O."/>
            <person name="Meyerdierks A."/>
            <person name="Storesund J.E."/>
            <person name="Kallscheuer N."/>
            <person name="Luecker S."/>
            <person name="Lage O.M."/>
            <person name="Pohl T."/>
            <person name="Merkel B.J."/>
            <person name="Hornburger P."/>
            <person name="Mueller R.-W."/>
            <person name="Bruemmer F."/>
            <person name="Labrenz M."/>
            <person name="Spormann A.M."/>
            <person name="Op den Camp H."/>
            <person name="Overmann J."/>
            <person name="Amann R."/>
            <person name="Jetten M.S.M."/>
            <person name="Mascher T."/>
            <person name="Medema M.H."/>
            <person name="Devos D.P."/>
            <person name="Kaster A.-K."/>
            <person name="Ovreas L."/>
            <person name="Rohde M."/>
            <person name="Galperin M.Y."/>
            <person name="Jogler C."/>
        </authorList>
    </citation>
    <scope>NUCLEOTIDE SEQUENCE [LARGE SCALE GENOMIC DNA]</scope>
    <source>
        <strain evidence="2 3">Mal52</strain>
    </source>
</reference>
<keyword evidence="3" id="KW-1185">Reference proteome</keyword>